<evidence type="ECO:0000313" key="2">
    <source>
        <dbReference type="Proteomes" id="UP000228497"/>
    </source>
</evidence>
<evidence type="ECO:0000313" key="1">
    <source>
        <dbReference type="EMBL" id="PIV86805.1"/>
    </source>
</evidence>
<dbReference type="EMBL" id="PFFD01000149">
    <property type="protein sequence ID" value="PIV86805.1"/>
    <property type="molecule type" value="Genomic_DNA"/>
</dbReference>
<gene>
    <name evidence="1" type="ORF">COW49_03290</name>
</gene>
<reference evidence="2" key="1">
    <citation type="submission" date="2017-09" db="EMBL/GenBank/DDBJ databases">
        <title>Depth-based differentiation of microbial function through sediment-hosted aquifers and enrichment of novel symbionts in the deep terrestrial subsurface.</title>
        <authorList>
            <person name="Probst A.J."/>
            <person name="Ladd B."/>
            <person name="Jarett J.K."/>
            <person name="Geller-Mcgrath D.E."/>
            <person name="Sieber C.M.K."/>
            <person name="Emerson J.B."/>
            <person name="Anantharaman K."/>
            <person name="Thomas B.C."/>
            <person name="Malmstrom R."/>
            <person name="Stieglmeier M."/>
            <person name="Klingl A."/>
            <person name="Woyke T."/>
            <person name="Ryan C.M."/>
            <person name="Banfield J.F."/>
        </authorList>
    </citation>
    <scope>NUCLEOTIDE SEQUENCE [LARGE SCALE GENOMIC DNA]</scope>
</reference>
<proteinExistence type="predicted"/>
<protein>
    <submittedName>
        <fullName evidence="1">Uncharacterized protein</fullName>
    </submittedName>
</protein>
<name>A0A2M7FCW9_9BACT</name>
<sequence length="66" mass="7184">MVFPEYRLLQSTGGKGAKQAGGKPGQFYHTLRGDFADNISCSVVDIVKVRTRWGADILDQPPECAS</sequence>
<organism evidence="1 2">
    <name type="scientific">Candidatus Kaiserbacteria bacterium CG17_big_fil_post_rev_8_21_14_2_50_51_7</name>
    <dbReference type="NCBI Taxonomy" id="1974613"/>
    <lineage>
        <taxon>Bacteria</taxon>
        <taxon>Candidatus Kaiseribacteriota</taxon>
    </lineage>
</organism>
<feature type="non-terminal residue" evidence="1">
    <location>
        <position position="66"/>
    </location>
</feature>
<dbReference type="Proteomes" id="UP000228497">
    <property type="component" value="Unassembled WGS sequence"/>
</dbReference>
<dbReference type="AlphaFoldDB" id="A0A2M7FCW9"/>
<accession>A0A2M7FCW9</accession>
<comment type="caution">
    <text evidence="1">The sequence shown here is derived from an EMBL/GenBank/DDBJ whole genome shotgun (WGS) entry which is preliminary data.</text>
</comment>